<evidence type="ECO:0000256" key="7">
    <source>
        <dbReference type="ARBA" id="ARBA00023128"/>
    </source>
</evidence>
<keyword evidence="5" id="KW-0999">Mitochondrion inner membrane</keyword>
<keyword evidence="6" id="KW-0249">Electron transport</keyword>
<evidence type="ECO:0000259" key="9">
    <source>
        <dbReference type="Pfam" id="PF02320"/>
    </source>
</evidence>
<reference evidence="10" key="1">
    <citation type="journal article" date="2023" name="Insect Mol. Biol.">
        <title>Genome sequencing provides insights into the evolution of gene families encoding plant cell wall-degrading enzymes in longhorned beetles.</title>
        <authorList>
            <person name="Shin N.R."/>
            <person name="Okamura Y."/>
            <person name="Kirsch R."/>
            <person name="Pauchet Y."/>
        </authorList>
    </citation>
    <scope>NUCLEOTIDE SEQUENCE</scope>
    <source>
        <strain evidence="10">AMC_N1</strain>
    </source>
</reference>
<accession>A0AAV8Z3M8</accession>
<dbReference type="GO" id="GO:0005743">
    <property type="term" value="C:mitochondrial inner membrane"/>
    <property type="evidence" value="ECO:0007669"/>
    <property type="project" value="UniProtKB-SubCell"/>
</dbReference>
<evidence type="ECO:0000256" key="6">
    <source>
        <dbReference type="ARBA" id="ARBA00022982"/>
    </source>
</evidence>
<keyword evidence="11" id="KW-1185">Reference proteome</keyword>
<dbReference type="Pfam" id="PF02320">
    <property type="entry name" value="UCR_hinge"/>
    <property type="match status" value="1"/>
</dbReference>
<organism evidence="10 11">
    <name type="scientific">Aromia moschata</name>
    <dbReference type="NCBI Taxonomy" id="1265417"/>
    <lineage>
        <taxon>Eukaryota</taxon>
        <taxon>Metazoa</taxon>
        <taxon>Ecdysozoa</taxon>
        <taxon>Arthropoda</taxon>
        <taxon>Hexapoda</taxon>
        <taxon>Insecta</taxon>
        <taxon>Pterygota</taxon>
        <taxon>Neoptera</taxon>
        <taxon>Endopterygota</taxon>
        <taxon>Coleoptera</taxon>
        <taxon>Polyphaga</taxon>
        <taxon>Cucujiformia</taxon>
        <taxon>Chrysomeloidea</taxon>
        <taxon>Cerambycidae</taxon>
        <taxon>Cerambycinae</taxon>
        <taxon>Callichromatini</taxon>
        <taxon>Aromia</taxon>
    </lineage>
</organism>
<keyword evidence="7" id="KW-0496">Mitochondrion</keyword>
<dbReference type="InterPro" id="IPR023184">
    <property type="entry name" value="Ubol_cytC_Rdtase_hinge_dom"/>
</dbReference>
<dbReference type="GO" id="GO:0006122">
    <property type="term" value="P:mitochondrial electron transport, ubiquinol to cytochrome c"/>
    <property type="evidence" value="ECO:0007669"/>
    <property type="project" value="InterPro"/>
</dbReference>
<evidence type="ECO:0000313" key="10">
    <source>
        <dbReference type="EMBL" id="KAJ8957948.1"/>
    </source>
</evidence>
<dbReference type="Proteomes" id="UP001162162">
    <property type="component" value="Unassembled WGS sequence"/>
</dbReference>
<keyword evidence="3" id="KW-0813">Transport</keyword>
<evidence type="ECO:0000256" key="8">
    <source>
        <dbReference type="ARBA" id="ARBA00023136"/>
    </source>
</evidence>
<evidence type="ECO:0000313" key="11">
    <source>
        <dbReference type="Proteomes" id="UP001162162"/>
    </source>
</evidence>
<evidence type="ECO:0000256" key="4">
    <source>
        <dbReference type="ARBA" id="ARBA00022660"/>
    </source>
</evidence>
<gene>
    <name evidence="10" type="ORF">NQ318_001947</name>
</gene>
<keyword evidence="4" id="KW-0679">Respiratory chain</keyword>
<feature type="domain" description="Ubiquinol-cytochrome C reductase hinge" evidence="9">
    <location>
        <begin position="67"/>
        <end position="130"/>
    </location>
</feature>
<name>A0AAV8Z3M8_9CUCU</name>
<proteinExistence type="inferred from homology"/>
<evidence type="ECO:0000256" key="3">
    <source>
        <dbReference type="ARBA" id="ARBA00022448"/>
    </source>
</evidence>
<comment type="subcellular location">
    <subcellularLocation>
        <location evidence="1">Mitochondrion inner membrane</location>
        <topology evidence="1">Peripheral membrane protein</topology>
        <orientation evidence="1">Intermembrane side</orientation>
    </subcellularLocation>
</comment>
<dbReference type="EMBL" id="JAPWTK010000020">
    <property type="protein sequence ID" value="KAJ8957948.1"/>
    <property type="molecule type" value="Genomic_DNA"/>
</dbReference>
<comment type="similarity">
    <text evidence="2">Belongs to the UQCRH/QCR6 family.</text>
</comment>
<dbReference type="FunFam" id="1.10.287.20:FF:000004">
    <property type="entry name" value="Cytochrome b-c1 complex subunit 6"/>
    <property type="match status" value="1"/>
</dbReference>
<evidence type="ECO:0000256" key="1">
    <source>
        <dbReference type="ARBA" id="ARBA00004137"/>
    </source>
</evidence>
<keyword evidence="8" id="KW-0472">Membrane</keyword>
<dbReference type="PANTHER" id="PTHR15336">
    <property type="entry name" value="UBIQUINOL-CYTOCHROME C REDUCTASE COMPLEX 7.8 KDA PROTEIN"/>
    <property type="match status" value="1"/>
</dbReference>
<feature type="non-terminal residue" evidence="10">
    <location>
        <position position="1"/>
    </location>
</feature>
<dbReference type="Gene3D" id="1.10.287.20">
    <property type="entry name" value="Ubiquinol-cytochrome C reductase hinge domain"/>
    <property type="match status" value="1"/>
</dbReference>
<dbReference type="InterPro" id="IPR003422">
    <property type="entry name" value="Cyt_b-c1_6"/>
</dbReference>
<evidence type="ECO:0000256" key="2">
    <source>
        <dbReference type="ARBA" id="ARBA00006498"/>
    </source>
</evidence>
<sequence length="130" mass="15151">NRPIAGKKTLSVLDSALAQAECFDYVKINFLEKESSQRASKMFFDKFIPKLPTVKAQEEAEEEELVDPQQVLRDQCRETDHCKHLADRYQECNDRVNSRTRTTETCTEELFDLLHAIDHCVTKDLFKKLK</sequence>
<comment type="caution">
    <text evidence="10">The sequence shown here is derived from an EMBL/GenBank/DDBJ whole genome shotgun (WGS) entry which is preliminary data.</text>
</comment>
<dbReference type="InterPro" id="IPR036811">
    <property type="entry name" value="Ubol_cytC_Rdtase_hinge_dom_sf"/>
</dbReference>
<evidence type="ECO:0000256" key="5">
    <source>
        <dbReference type="ARBA" id="ARBA00022792"/>
    </source>
</evidence>
<dbReference type="PANTHER" id="PTHR15336:SF0">
    <property type="entry name" value="CYTOCHROME B-C1 COMPLEX SUBUNIT 6, MITOCHONDRIAL"/>
    <property type="match status" value="1"/>
</dbReference>
<dbReference type="SUPFAM" id="SSF81531">
    <property type="entry name" value="Non-heme 11 kDa protein of cytochrome bc1 complex (Ubiquinol-cytochrome c reductase)"/>
    <property type="match status" value="1"/>
</dbReference>
<protein>
    <recommendedName>
        <fullName evidence="9">Ubiquinol-cytochrome C reductase hinge domain-containing protein</fullName>
    </recommendedName>
</protein>
<dbReference type="AlphaFoldDB" id="A0AAV8Z3M8"/>